<keyword evidence="1" id="KW-0378">Hydrolase</keyword>
<feature type="region of interest" description="Disordered" evidence="6">
    <location>
        <begin position="379"/>
        <end position="400"/>
    </location>
</feature>
<dbReference type="AlphaFoldDB" id="A0A8J5XFE0"/>
<gene>
    <name evidence="8" type="ORF">KFE25_006868</name>
</gene>
<evidence type="ECO:0000256" key="1">
    <source>
        <dbReference type="ARBA" id="ARBA00022801"/>
    </source>
</evidence>
<dbReference type="PANTHER" id="PTHR43856:SF1">
    <property type="entry name" value="MITOCHONDRIAL CARDIOLIPIN HYDROLASE"/>
    <property type="match status" value="1"/>
</dbReference>
<protein>
    <recommendedName>
        <fullName evidence="5">Mitochondrial cardiolipin hydrolase</fullName>
    </recommendedName>
</protein>
<evidence type="ECO:0000313" key="8">
    <source>
        <dbReference type="EMBL" id="KAG8467816.1"/>
    </source>
</evidence>
<feature type="compositionally biased region" description="Low complexity" evidence="6">
    <location>
        <begin position="498"/>
        <end position="511"/>
    </location>
</feature>
<evidence type="ECO:0000256" key="4">
    <source>
        <dbReference type="ARBA" id="ARBA00038012"/>
    </source>
</evidence>
<dbReference type="EMBL" id="JAGTXO010000005">
    <property type="protein sequence ID" value="KAG8467816.1"/>
    <property type="molecule type" value="Genomic_DNA"/>
</dbReference>
<dbReference type="Pfam" id="PF13091">
    <property type="entry name" value="PLDc_2"/>
    <property type="match status" value="1"/>
</dbReference>
<organism evidence="8 9">
    <name type="scientific">Diacronema lutheri</name>
    <name type="common">Unicellular marine alga</name>
    <name type="synonym">Monochrysis lutheri</name>
    <dbReference type="NCBI Taxonomy" id="2081491"/>
    <lineage>
        <taxon>Eukaryota</taxon>
        <taxon>Haptista</taxon>
        <taxon>Haptophyta</taxon>
        <taxon>Pavlovophyceae</taxon>
        <taxon>Pavlovales</taxon>
        <taxon>Pavlovaceae</taxon>
        <taxon>Diacronema</taxon>
    </lineage>
</organism>
<comment type="similarity">
    <text evidence="4">Belongs to the phospholipase D family. MitoPLD/Zucchini subfamily.</text>
</comment>
<keyword evidence="9" id="KW-1185">Reference proteome</keyword>
<reference evidence="8" key="1">
    <citation type="submission" date="2021-05" db="EMBL/GenBank/DDBJ databases">
        <title>The genome of the haptophyte Pavlova lutheri (Diacronema luteri, Pavlovales) - a model for lipid biosynthesis in eukaryotic algae.</title>
        <authorList>
            <person name="Hulatt C.J."/>
            <person name="Posewitz M.C."/>
        </authorList>
    </citation>
    <scope>NUCLEOTIDE SEQUENCE</scope>
    <source>
        <strain evidence="8">NIVA-4/92</strain>
    </source>
</reference>
<dbReference type="PANTHER" id="PTHR43856">
    <property type="entry name" value="CARDIOLIPIN HYDROLASE"/>
    <property type="match status" value="1"/>
</dbReference>
<feature type="domain" description="PLD phosphodiesterase" evidence="7">
    <location>
        <begin position="276"/>
        <end position="303"/>
    </location>
</feature>
<evidence type="ECO:0000313" key="9">
    <source>
        <dbReference type="Proteomes" id="UP000751190"/>
    </source>
</evidence>
<dbReference type="GO" id="GO:0016042">
    <property type="term" value="P:lipid catabolic process"/>
    <property type="evidence" value="ECO:0007669"/>
    <property type="project" value="UniProtKB-KW"/>
</dbReference>
<dbReference type="InterPro" id="IPR001736">
    <property type="entry name" value="PLipase_D/transphosphatidylase"/>
</dbReference>
<evidence type="ECO:0000256" key="2">
    <source>
        <dbReference type="ARBA" id="ARBA00022963"/>
    </source>
</evidence>
<evidence type="ECO:0000256" key="6">
    <source>
        <dbReference type="SAM" id="MobiDB-lite"/>
    </source>
</evidence>
<dbReference type="CDD" id="cd09171">
    <property type="entry name" value="PLDc_vPLD6_like"/>
    <property type="match status" value="1"/>
</dbReference>
<evidence type="ECO:0000256" key="5">
    <source>
        <dbReference type="ARBA" id="ARBA00040549"/>
    </source>
</evidence>
<evidence type="ECO:0000256" key="3">
    <source>
        <dbReference type="ARBA" id="ARBA00023098"/>
    </source>
</evidence>
<name>A0A8J5XFE0_DIALT</name>
<dbReference type="PROSITE" id="PS50096">
    <property type="entry name" value="IQ"/>
    <property type="match status" value="1"/>
</dbReference>
<feature type="region of interest" description="Disordered" evidence="6">
    <location>
        <begin position="254"/>
        <end position="275"/>
    </location>
</feature>
<dbReference type="GO" id="GO:0016891">
    <property type="term" value="F:RNA endonuclease activity producing 5'-phosphomonoesters, hydrolytic mechanism"/>
    <property type="evidence" value="ECO:0007669"/>
    <property type="project" value="TreeGrafter"/>
</dbReference>
<dbReference type="SUPFAM" id="SSF56024">
    <property type="entry name" value="Phospholipase D/nuclease"/>
    <property type="match status" value="1"/>
</dbReference>
<keyword evidence="2" id="KW-0442">Lipid degradation</keyword>
<evidence type="ECO:0000259" key="7">
    <source>
        <dbReference type="PROSITE" id="PS50035"/>
    </source>
</evidence>
<feature type="compositionally biased region" description="Gly residues" evidence="6">
    <location>
        <begin position="264"/>
        <end position="273"/>
    </location>
</feature>
<dbReference type="PROSITE" id="PS50035">
    <property type="entry name" value="PLD"/>
    <property type="match status" value="1"/>
</dbReference>
<proteinExistence type="inferred from homology"/>
<dbReference type="InterPro" id="IPR051406">
    <property type="entry name" value="PLD_domain"/>
</dbReference>
<comment type="caution">
    <text evidence="8">The sequence shown here is derived from an EMBL/GenBank/DDBJ whole genome shotgun (WGS) entry which is preliminary data.</text>
</comment>
<dbReference type="Gene3D" id="3.30.870.10">
    <property type="entry name" value="Endonuclease Chain A"/>
    <property type="match status" value="1"/>
</dbReference>
<dbReference type="InterPro" id="IPR025202">
    <property type="entry name" value="PLD-like_dom"/>
</dbReference>
<feature type="compositionally biased region" description="Low complexity" evidence="6">
    <location>
        <begin position="379"/>
        <end position="398"/>
    </location>
</feature>
<keyword evidence="3" id="KW-0443">Lipid metabolism</keyword>
<sequence>MTAPAVEWLTALVAAILGGAIVALALRLSSRVDAAYSEPEAASAAAAPAKPGAPACSRELAAPSAPRAGASGSDAKLPIAAEQQRWPSFIERTLDEPELNAELRSTIDACVRGLPGSVEMDWLLRCVLSAAMEKSHRIGSKRARLVCAIADAIQAAVIRTRTSPAPRARAALFFPSNVSFRYVLNLLGNATVSLDICVYTITDRQLVERILAAHARRVRVRIVTDDKKAFDQGSAVFSLAQAGIPTVVAEQEAGWEPPAPGSSANGGGSADGGGARERHMHHKFAVVDGSVLLTGSFNWTHAAHERNCENLLVTDDAYFVARYAAEFERTWNDCRRDNRLGTNAAAQRIQALYRGQSFRRSFSKESFSRLVLGEGSSLASAAPRAPAGGQANVQAAQAHDGCETRAIDELREGSARADERPMPRELANLYQRAQRQSNGFMAADAEPANTSTRSPARRPNGGTGIDTPGAWKTPPLSPSRRGARESDGVPTSARRRASGSSRRVGRQSTSI</sequence>
<feature type="compositionally biased region" description="Low complexity" evidence="6">
    <location>
        <begin position="55"/>
        <end position="75"/>
    </location>
</feature>
<feature type="region of interest" description="Disordered" evidence="6">
    <location>
        <begin position="55"/>
        <end position="76"/>
    </location>
</feature>
<feature type="region of interest" description="Disordered" evidence="6">
    <location>
        <begin position="440"/>
        <end position="511"/>
    </location>
</feature>
<dbReference type="OrthoDB" id="5205528at2759"/>
<dbReference type="Proteomes" id="UP000751190">
    <property type="component" value="Unassembled WGS sequence"/>
</dbReference>
<accession>A0A8J5XFE0</accession>